<name>A0A0E9TAA0_ANGAN</name>
<dbReference type="EMBL" id="GBXM01057938">
    <property type="protein sequence ID" value="JAH50639.1"/>
    <property type="molecule type" value="Transcribed_RNA"/>
</dbReference>
<reference evidence="1" key="1">
    <citation type="submission" date="2014-11" db="EMBL/GenBank/DDBJ databases">
        <authorList>
            <person name="Amaro Gonzalez C."/>
        </authorList>
    </citation>
    <scope>NUCLEOTIDE SEQUENCE</scope>
</reference>
<protein>
    <submittedName>
        <fullName evidence="1">Uncharacterized protein</fullName>
    </submittedName>
</protein>
<proteinExistence type="predicted"/>
<dbReference type="AlphaFoldDB" id="A0A0E9TAA0"/>
<organism evidence="1">
    <name type="scientific">Anguilla anguilla</name>
    <name type="common">European freshwater eel</name>
    <name type="synonym">Muraena anguilla</name>
    <dbReference type="NCBI Taxonomy" id="7936"/>
    <lineage>
        <taxon>Eukaryota</taxon>
        <taxon>Metazoa</taxon>
        <taxon>Chordata</taxon>
        <taxon>Craniata</taxon>
        <taxon>Vertebrata</taxon>
        <taxon>Euteleostomi</taxon>
        <taxon>Actinopterygii</taxon>
        <taxon>Neopterygii</taxon>
        <taxon>Teleostei</taxon>
        <taxon>Anguilliformes</taxon>
        <taxon>Anguillidae</taxon>
        <taxon>Anguilla</taxon>
    </lineage>
</organism>
<evidence type="ECO:0000313" key="1">
    <source>
        <dbReference type="EMBL" id="JAH50639.1"/>
    </source>
</evidence>
<reference evidence="1" key="2">
    <citation type="journal article" date="2015" name="Fish Shellfish Immunol.">
        <title>Early steps in the European eel (Anguilla anguilla)-Vibrio vulnificus interaction in the gills: Role of the RtxA13 toxin.</title>
        <authorList>
            <person name="Callol A."/>
            <person name="Pajuelo D."/>
            <person name="Ebbesson L."/>
            <person name="Teles M."/>
            <person name="MacKenzie S."/>
            <person name="Amaro C."/>
        </authorList>
    </citation>
    <scope>NUCLEOTIDE SEQUENCE</scope>
</reference>
<sequence length="37" mass="4303">MTVLSTQIVTLVTVSVIPKKVFYFNTVCMKIKSWKRI</sequence>
<accession>A0A0E9TAA0</accession>